<dbReference type="EMBL" id="JACHIA010000016">
    <property type="protein sequence ID" value="MBB6072609.1"/>
    <property type="molecule type" value="Genomic_DNA"/>
</dbReference>
<evidence type="ECO:0000313" key="4">
    <source>
        <dbReference type="Proteomes" id="UP000582837"/>
    </source>
</evidence>
<evidence type="ECO:0000256" key="1">
    <source>
        <dbReference type="ARBA" id="ARBA00022801"/>
    </source>
</evidence>
<evidence type="ECO:0000313" key="3">
    <source>
        <dbReference type="EMBL" id="MBB6072609.1"/>
    </source>
</evidence>
<accession>A0A841H488</accession>
<dbReference type="Pfam" id="PF00561">
    <property type="entry name" value="Abhydrolase_1"/>
    <property type="match status" value="1"/>
</dbReference>
<reference evidence="3 4" key="1">
    <citation type="submission" date="2020-08" db="EMBL/GenBank/DDBJ databases">
        <title>Genomic Encyclopedia of Type Strains, Phase IV (KMG-IV): sequencing the most valuable type-strain genomes for metagenomic binning, comparative biology and taxonomic classification.</title>
        <authorList>
            <person name="Goeker M."/>
        </authorList>
    </citation>
    <scope>NUCLEOTIDE SEQUENCE [LARGE SCALE GENOMIC DNA]</scope>
    <source>
        <strain evidence="3 4">DSM 29007</strain>
    </source>
</reference>
<dbReference type="InterPro" id="IPR000639">
    <property type="entry name" value="Epox_hydrolase-like"/>
</dbReference>
<dbReference type="GO" id="GO:0016787">
    <property type="term" value="F:hydrolase activity"/>
    <property type="evidence" value="ECO:0007669"/>
    <property type="project" value="UniProtKB-KW"/>
</dbReference>
<dbReference type="Gene3D" id="3.40.50.1820">
    <property type="entry name" value="alpha/beta hydrolase"/>
    <property type="match status" value="1"/>
</dbReference>
<gene>
    <name evidence="3" type="ORF">HNQ61_004272</name>
</gene>
<dbReference type="PRINTS" id="PR00412">
    <property type="entry name" value="EPOXHYDRLASE"/>
</dbReference>
<organism evidence="3 4">
    <name type="scientific">Longimicrobium terrae</name>
    <dbReference type="NCBI Taxonomy" id="1639882"/>
    <lineage>
        <taxon>Bacteria</taxon>
        <taxon>Pseudomonadati</taxon>
        <taxon>Gemmatimonadota</taxon>
        <taxon>Longimicrobiia</taxon>
        <taxon>Longimicrobiales</taxon>
        <taxon>Longimicrobiaceae</taxon>
        <taxon>Longimicrobium</taxon>
    </lineage>
</organism>
<comment type="caution">
    <text evidence="3">The sequence shown here is derived from an EMBL/GenBank/DDBJ whole genome shotgun (WGS) entry which is preliminary data.</text>
</comment>
<dbReference type="InterPro" id="IPR029058">
    <property type="entry name" value="AB_hydrolase_fold"/>
</dbReference>
<name>A0A841H488_9BACT</name>
<dbReference type="PRINTS" id="PR00111">
    <property type="entry name" value="ABHYDROLASE"/>
</dbReference>
<dbReference type="PANTHER" id="PTHR43329">
    <property type="entry name" value="EPOXIDE HYDROLASE"/>
    <property type="match status" value="1"/>
</dbReference>
<proteinExistence type="predicted"/>
<protein>
    <submittedName>
        <fullName evidence="3">Pimeloyl-ACP methyl ester carboxylesterase</fullName>
    </submittedName>
</protein>
<evidence type="ECO:0000259" key="2">
    <source>
        <dbReference type="Pfam" id="PF00561"/>
    </source>
</evidence>
<keyword evidence="1" id="KW-0378">Hydrolase</keyword>
<sequence length="293" mass="32837">MPNPAAQPEPWTHHQAVVNDVRLHWVEAGDGPLVVLLHGFPEFWYGWRKQIPALAAAGFRVVAPDLRGYNLSAKPAGIRPYRVQALVDDVAALIHHLGARQAHVVGHDWGGIVAWWLAMVHPECIDRLAVLNAPHPPAFSREIRRNPKQMLASWYAGFFQLPALPEAALRARDYAALLGIFRAESVRPGAFSEDDLQRYRESASQPGALTAMLNYYRAATRYRPPPTRIIPHDTLLIWGVRDQALTIELTEGLEAWAPRLRIERIPEASHWVASEYPDPVNQLLTGFLAPPRA</sequence>
<dbReference type="RefSeq" id="WP_170032695.1">
    <property type="nucleotide sequence ID" value="NZ_JABDTL010000001.1"/>
</dbReference>
<keyword evidence="4" id="KW-1185">Reference proteome</keyword>
<dbReference type="AlphaFoldDB" id="A0A841H488"/>
<feature type="domain" description="AB hydrolase-1" evidence="2">
    <location>
        <begin position="32"/>
        <end position="273"/>
    </location>
</feature>
<dbReference type="Proteomes" id="UP000582837">
    <property type="component" value="Unassembled WGS sequence"/>
</dbReference>
<dbReference type="InterPro" id="IPR000073">
    <property type="entry name" value="AB_hydrolase_1"/>
</dbReference>
<dbReference type="SUPFAM" id="SSF53474">
    <property type="entry name" value="alpha/beta-Hydrolases"/>
    <property type="match status" value="1"/>
</dbReference>